<evidence type="ECO:0000313" key="10">
    <source>
        <dbReference type="RefSeq" id="XP_053745357.1"/>
    </source>
</evidence>
<feature type="region of interest" description="Disordered" evidence="7">
    <location>
        <begin position="430"/>
        <end position="453"/>
    </location>
</feature>
<dbReference type="SUPFAM" id="SSF53098">
    <property type="entry name" value="Ribonuclease H-like"/>
    <property type="match status" value="1"/>
</dbReference>
<dbReference type="RefSeq" id="XP_053745357.1">
    <property type="nucleotide sequence ID" value="XM_053889382.1"/>
</dbReference>
<dbReference type="Gene3D" id="3.30.420.10">
    <property type="entry name" value="Ribonuclease H-like superfamily/Ribonuclease H"/>
    <property type="match status" value="1"/>
</dbReference>
<dbReference type="InterPro" id="IPR040643">
    <property type="entry name" value="MLVIN_C"/>
</dbReference>
<keyword evidence="3" id="KW-0540">Nuclease</keyword>
<feature type="compositionally biased region" description="Basic and acidic residues" evidence="7">
    <location>
        <begin position="438"/>
        <end position="453"/>
    </location>
</feature>
<sequence length="461" mass="51021">MWGETQTKAFQALRDALMTPPALALPDPTKPFHLFVAEKGGVAKGVLTQRLGPWRRPVAYLSKRLDPVASGWPPCIRQIAATALLVKDADKLTLGQALSVTGPHEVETLLRAPPEQWLSNARITQYQALLLDQPRIRFCAPTTLNPATLLPEGQNPPLHSCPETLATISSLRFDLTDIPLHDPDISMFSDGSSFVFQGQRYAGAAVTTDREVLWQQTLPPGTSAQRAELIALTKALKLGRNKSVNIYTDSRYAFATAHVHGSIYQERGLLTAEGKAIKNKAEILDLLAAIWEPARLAIIHCPGHQKGNSLEAVGNRLADAAAREAALTKSESALELPILTEPLLPLEPSYTPKDLEWISRKGGSKMPGQKWFQDPEGDLVWVKRHEPKTLEPRWKGPHTVILTTPTAVKVDGVRTWIHHSQVKKNCVKAGTTQTDAEPDNKEQWKVQRHPEDPLKLRLMRE</sequence>
<dbReference type="InterPro" id="IPR002156">
    <property type="entry name" value="RNaseH_domain"/>
</dbReference>
<reference evidence="10" key="1">
    <citation type="submission" date="2025-08" db="UniProtKB">
        <authorList>
            <consortium name="RefSeq"/>
        </authorList>
    </citation>
    <scope>IDENTIFICATION</scope>
    <source>
        <tissue evidence="10">Whole blood</tissue>
    </source>
</reference>
<dbReference type="Gene3D" id="2.30.30.850">
    <property type="match status" value="1"/>
</dbReference>
<dbReference type="SUPFAM" id="SSF56672">
    <property type="entry name" value="DNA/RNA polymerases"/>
    <property type="match status" value="1"/>
</dbReference>
<evidence type="ECO:0000256" key="3">
    <source>
        <dbReference type="ARBA" id="ARBA00022722"/>
    </source>
</evidence>
<evidence type="ECO:0000259" key="8">
    <source>
        <dbReference type="PROSITE" id="PS50879"/>
    </source>
</evidence>
<gene>
    <name evidence="10" type="primary">LOC128773006</name>
</gene>
<dbReference type="InterPro" id="IPR043502">
    <property type="entry name" value="DNA/RNA_pol_sf"/>
</dbReference>
<dbReference type="GeneID" id="128773006"/>
<evidence type="ECO:0000256" key="1">
    <source>
        <dbReference type="ARBA" id="ARBA00022679"/>
    </source>
</evidence>
<name>A0A9W2UFQ8_PANPR</name>
<dbReference type="GO" id="GO:0003676">
    <property type="term" value="F:nucleic acid binding"/>
    <property type="evidence" value="ECO:0007669"/>
    <property type="project" value="InterPro"/>
</dbReference>
<proteinExistence type="predicted"/>
<protein>
    <submittedName>
        <fullName evidence="10">Uncharacterized protein LOC128773006 isoform X1</fullName>
    </submittedName>
</protein>
<dbReference type="PROSITE" id="PS50879">
    <property type="entry name" value="RNASE_H_1"/>
    <property type="match status" value="1"/>
</dbReference>
<keyword evidence="4" id="KW-0255">Endonuclease</keyword>
<dbReference type="PANTHER" id="PTHR41694:SF5">
    <property type="entry name" value="RIBONUCLEASE H"/>
    <property type="match status" value="1"/>
</dbReference>
<accession>A0A9W2UFQ8</accession>
<dbReference type="GO" id="GO:0003964">
    <property type="term" value="F:RNA-directed DNA polymerase activity"/>
    <property type="evidence" value="ECO:0007669"/>
    <property type="project" value="UniProtKB-KW"/>
</dbReference>
<dbReference type="Pfam" id="PF18697">
    <property type="entry name" value="MLVIN_C"/>
    <property type="match status" value="1"/>
</dbReference>
<dbReference type="InterPro" id="IPR012337">
    <property type="entry name" value="RNaseH-like_sf"/>
</dbReference>
<evidence type="ECO:0000256" key="6">
    <source>
        <dbReference type="ARBA" id="ARBA00022918"/>
    </source>
</evidence>
<dbReference type="Pfam" id="PF00075">
    <property type="entry name" value="RNase_H"/>
    <property type="match status" value="1"/>
</dbReference>
<dbReference type="InterPro" id="IPR036397">
    <property type="entry name" value="RNaseH_sf"/>
</dbReference>
<dbReference type="CDD" id="cd09273">
    <property type="entry name" value="RNase_HI_RT_Bel"/>
    <property type="match status" value="1"/>
</dbReference>
<evidence type="ECO:0000313" key="9">
    <source>
        <dbReference type="Proteomes" id="UP001165780"/>
    </source>
</evidence>
<evidence type="ECO:0000256" key="5">
    <source>
        <dbReference type="ARBA" id="ARBA00022801"/>
    </source>
</evidence>
<evidence type="ECO:0000256" key="7">
    <source>
        <dbReference type="SAM" id="MobiDB-lite"/>
    </source>
</evidence>
<dbReference type="PANTHER" id="PTHR41694">
    <property type="entry name" value="ENDOGENOUS RETROVIRUS GROUP K MEMBER POL PROTEIN"/>
    <property type="match status" value="1"/>
</dbReference>
<keyword evidence="1" id="KW-0808">Transferase</keyword>
<dbReference type="Pfam" id="PF17919">
    <property type="entry name" value="RT_RNaseH_2"/>
    <property type="match status" value="1"/>
</dbReference>
<keyword evidence="2" id="KW-0548">Nucleotidyltransferase</keyword>
<keyword evidence="9" id="KW-1185">Reference proteome</keyword>
<dbReference type="InterPro" id="IPR041577">
    <property type="entry name" value="RT_RNaseH_2"/>
</dbReference>
<keyword evidence="5" id="KW-0378">Hydrolase</keyword>
<organism evidence="9 10">
    <name type="scientific">Panthera pardus</name>
    <name type="common">Leopard</name>
    <name type="synonym">Felis pardus</name>
    <dbReference type="NCBI Taxonomy" id="9691"/>
    <lineage>
        <taxon>Eukaryota</taxon>
        <taxon>Metazoa</taxon>
        <taxon>Chordata</taxon>
        <taxon>Craniata</taxon>
        <taxon>Vertebrata</taxon>
        <taxon>Euteleostomi</taxon>
        <taxon>Mammalia</taxon>
        <taxon>Eutheria</taxon>
        <taxon>Laurasiatheria</taxon>
        <taxon>Carnivora</taxon>
        <taxon>Feliformia</taxon>
        <taxon>Felidae</taxon>
        <taxon>Pantherinae</taxon>
        <taxon>Panthera</taxon>
    </lineage>
</organism>
<dbReference type="GO" id="GO:0004523">
    <property type="term" value="F:RNA-DNA hybrid ribonuclease activity"/>
    <property type="evidence" value="ECO:0007669"/>
    <property type="project" value="InterPro"/>
</dbReference>
<feature type="domain" description="RNase H type-1" evidence="8">
    <location>
        <begin position="181"/>
        <end position="327"/>
    </location>
</feature>
<dbReference type="AlphaFoldDB" id="A0A9W2UFQ8"/>
<keyword evidence="6" id="KW-0695">RNA-directed DNA polymerase</keyword>
<evidence type="ECO:0000256" key="4">
    <source>
        <dbReference type="ARBA" id="ARBA00022759"/>
    </source>
</evidence>
<evidence type="ECO:0000256" key="2">
    <source>
        <dbReference type="ARBA" id="ARBA00022695"/>
    </source>
</evidence>
<dbReference type="Proteomes" id="UP001165780">
    <property type="component" value="Unplaced"/>
</dbReference>
<dbReference type="Gene3D" id="3.10.20.370">
    <property type="match status" value="1"/>
</dbReference>